<evidence type="ECO:0000313" key="1">
    <source>
        <dbReference type="EMBL" id="BCR07004.1"/>
    </source>
</evidence>
<keyword evidence="2" id="KW-1185">Reference proteome</keyword>
<dbReference type="InterPro" id="IPR010921">
    <property type="entry name" value="Trp_repressor/repl_initiator"/>
</dbReference>
<evidence type="ECO:0008006" key="3">
    <source>
        <dbReference type="Google" id="ProtNLM"/>
    </source>
</evidence>
<organism evidence="1 2">
    <name type="scientific">Desulfuromonas versatilis</name>
    <dbReference type="NCBI Taxonomy" id="2802975"/>
    <lineage>
        <taxon>Bacteria</taxon>
        <taxon>Pseudomonadati</taxon>
        <taxon>Thermodesulfobacteriota</taxon>
        <taxon>Desulfuromonadia</taxon>
        <taxon>Desulfuromonadales</taxon>
        <taxon>Desulfuromonadaceae</taxon>
        <taxon>Desulfuromonas</taxon>
    </lineage>
</organism>
<evidence type="ECO:0000313" key="2">
    <source>
        <dbReference type="Proteomes" id="UP001319827"/>
    </source>
</evidence>
<name>A0ABM8I202_9BACT</name>
<dbReference type="SUPFAM" id="SSF48295">
    <property type="entry name" value="TrpR-like"/>
    <property type="match status" value="1"/>
</dbReference>
<proteinExistence type="predicted"/>
<reference evidence="1 2" key="2">
    <citation type="journal article" date="2021" name="Int. J. Syst. Evol. Microbiol.">
        <title>Isolation and Polyphasic Characterization of Desulfuromonas versatilis sp. Nov., an Electrogenic Bacteria Capable of Versatile Metabolism Isolated from a Graphene Oxide-Reducing Enrichment Culture.</title>
        <authorList>
            <person name="Xie L."/>
            <person name="Yoshida N."/>
            <person name="Ishii S."/>
            <person name="Meng L."/>
        </authorList>
    </citation>
    <scope>NUCLEOTIDE SEQUENCE [LARGE SCALE GENOMIC DNA]</scope>
    <source>
        <strain evidence="1 2">NIT-T3</strain>
    </source>
</reference>
<protein>
    <recommendedName>
        <fullName evidence="3">Chromosomal replication initiator DnaA C-terminal domain-containing protein</fullName>
    </recommendedName>
</protein>
<dbReference type="Gene3D" id="1.10.1750.10">
    <property type="match status" value="1"/>
</dbReference>
<reference evidence="1 2" key="1">
    <citation type="journal article" date="2016" name="C (Basel)">
        <title>Selective Growth of and Electricity Production by Marine Exoelectrogenic Bacteria in Self-Aggregated Hydrogel of Microbially Reduced Graphene Oxide.</title>
        <authorList>
            <person name="Yoshida N."/>
            <person name="Goto Y."/>
            <person name="Miyata Y."/>
        </authorList>
    </citation>
    <scope>NUCLEOTIDE SEQUENCE [LARGE SCALE GENOMIC DNA]</scope>
    <source>
        <strain evidence="1 2">NIT-T3</strain>
    </source>
</reference>
<gene>
    <name evidence="1" type="ORF">DESUT3_40730</name>
</gene>
<accession>A0ABM8I202</accession>
<sequence length="104" mass="11470">MQVAASRFDGCPDSRYRVVNGRGRSRVPRAVAIAVSRIVGGHSHQTIAEAFGLGHYASIPVGVRRLKERMGKDRALSQALDSIKKQLGTQEIIFDKTRPQRSKV</sequence>
<dbReference type="EMBL" id="AP024355">
    <property type="protein sequence ID" value="BCR07004.1"/>
    <property type="molecule type" value="Genomic_DNA"/>
</dbReference>
<dbReference type="Proteomes" id="UP001319827">
    <property type="component" value="Chromosome"/>
</dbReference>